<evidence type="ECO:0000313" key="1">
    <source>
        <dbReference type="EMBL" id="CDF86070.1"/>
    </source>
</evidence>
<name>A0A024HM03_PSEKB</name>
<dbReference type="EMBL" id="HG322950">
    <property type="protein sequence ID" value="CDF86070.1"/>
    <property type="molecule type" value="Genomic_DNA"/>
</dbReference>
<keyword evidence="2" id="KW-1185">Reference proteome</keyword>
<organism evidence="1 2">
    <name type="scientific">Pseudomonas knackmussii (strain DSM 6978 / CCUG 54928 / LMG 23759 / B13)</name>
    <dbReference type="NCBI Taxonomy" id="1301098"/>
    <lineage>
        <taxon>Bacteria</taxon>
        <taxon>Pseudomonadati</taxon>
        <taxon>Pseudomonadota</taxon>
        <taxon>Gammaproteobacteria</taxon>
        <taxon>Pseudomonadales</taxon>
        <taxon>Pseudomonadaceae</taxon>
        <taxon>Pseudomonas</taxon>
    </lineage>
</organism>
<dbReference type="OrthoDB" id="8127628at2"/>
<dbReference type="PATRIC" id="fig|1301098.3.peg.4736"/>
<protein>
    <submittedName>
        <fullName evidence="1">Uncharacterized protein</fullName>
    </submittedName>
</protein>
<reference evidence="1 2" key="2">
    <citation type="submission" date="2014-05" db="EMBL/GenBank/DDBJ databases">
        <title>Genome sequence of the 3-chlorobenzoate degrading bacterium Pseudomonas knackmussii B13 shows multiple evidence for horizontal gene transfer.</title>
        <authorList>
            <person name="Miyazaki R."/>
            <person name="Bertelli C."/>
            <person name="Falquet L."/>
            <person name="Robinson-Rechavi M."/>
            <person name="Gharib W."/>
            <person name="Roy S."/>
            <person name="Van der Meer J.R."/>
        </authorList>
    </citation>
    <scope>NUCLEOTIDE SEQUENCE [LARGE SCALE GENOMIC DNA]</scope>
    <source>
        <strain evidence="1 2">B13</strain>
    </source>
</reference>
<gene>
    <name evidence="1" type="ORF">PKB_4747</name>
</gene>
<dbReference type="eggNOG" id="ENOG5033I79">
    <property type="taxonomic scope" value="Bacteria"/>
</dbReference>
<dbReference type="STRING" id="1301098.PKB_4747"/>
<evidence type="ECO:0000313" key="2">
    <source>
        <dbReference type="Proteomes" id="UP000025241"/>
    </source>
</evidence>
<dbReference type="HOGENOM" id="CLU_181533_0_0_6"/>
<dbReference type="KEGG" id="pkc:PKB_4747"/>
<proteinExistence type="predicted"/>
<reference evidence="1 2" key="1">
    <citation type="submission" date="2013-03" db="EMBL/GenBank/DDBJ databases">
        <authorList>
            <person name="Linke B."/>
        </authorList>
    </citation>
    <scope>NUCLEOTIDE SEQUENCE [LARGE SCALE GENOMIC DNA]</scope>
    <source>
        <strain evidence="1 2">B13</strain>
    </source>
</reference>
<dbReference type="RefSeq" id="WP_043254956.1">
    <property type="nucleotide sequence ID" value="NZ_HG322950.1"/>
</dbReference>
<dbReference type="Proteomes" id="UP000025241">
    <property type="component" value="Chromosome I"/>
</dbReference>
<dbReference type="AlphaFoldDB" id="A0A024HM03"/>
<accession>A0A024HM03</accession>
<sequence>MSIHSWAEQRLHDLLLEAEAAGMDTQLVLRALLSAVVQSNAQVRSEEDLAHELHFLADNLDEERDYAFMRP</sequence>